<evidence type="ECO:0000256" key="2">
    <source>
        <dbReference type="ARBA" id="ARBA00005642"/>
    </source>
</evidence>
<dbReference type="RefSeq" id="WP_013172722.1">
    <property type="nucleotide sequence ID" value="NC_014219.1"/>
</dbReference>
<dbReference type="HOGENOM" id="CLU_032087_0_1_9"/>
<sequence length="311" mass="34727">MTNSKAGILPLWKPRGMTSFQAVRKAGGILKTKKAGHTGTLDPDVDGVLPICVGRATKIVEYLTAAEKVYSGEVTIGWSTETEDASGETVETRMPEEAFTEQEVDDMLVQLTGEQKQIPPMYSAVKVNGKRLYEYAREGVSVTRPVRTITVHSLERTSPVYQHDNGSVSFTFTCHCSKGTYIRTLAVTMGEKLGYPAHMSRLTRDASGSFSKEDCVTFEDMEKYADEQPEHILLPIEHAFEHVPSLTVEDDDLTRILQGGILPLPKQMDDPDIPFFVIFDPDGRLIALYKKDPKRHGMMRPEKMILTANDR</sequence>
<dbReference type="NCBIfam" id="TIGR00431">
    <property type="entry name" value="TruB"/>
    <property type="match status" value="1"/>
</dbReference>
<dbReference type="InterPro" id="IPR014780">
    <property type="entry name" value="tRNA_psdUridine_synth_TruB"/>
</dbReference>
<keyword evidence="9" id="KW-1185">Reference proteome</keyword>
<keyword evidence="4 5" id="KW-0413">Isomerase</keyword>
<evidence type="ECO:0000313" key="8">
    <source>
        <dbReference type="EMBL" id="ADH99298.1"/>
    </source>
</evidence>
<dbReference type="EMBL" id="CP001791">
    <property type="protein sequence ID" value="ADH99298.1"/>
    <property type="molecule type" value="Genomic_DNA"/>
</dbReference>
<comment type="catalytic activity">
    <reaction evidence="1 5">
        <text>uridine(55) in tRNA = pseudouridine(55) in tRNA</text>
        <dbReference type="Rhea" id="RHEA:42532"/>
        <dbReference type="Rhea" id="RHEA-COMP:10101"/>
        <dbReference type="Rhea" id="RHEA-COMP:10102"/>
        <dbReference type="ChEBI" id="CHEBI:65314"/>
        <dbReference type="ChEBI" id="CHEBI:65315"/>
        <dbReference type="EC" id="5.4.99.25"/>
    </reaction>
</comment>
<comment type="function">
    <text evidence="5">Responsible for synthesis of pseudouridine from uracil-55 in the psi GC loop of transfer RNAs.</text>
</comment>
<dbReference type="InterPro" id="IPR032819">
    <property type="entry name" value="TruB_C"/>
</dbReference>
<comment type="similarity">
    <text evidence="2 5">Belongs to the pseudouridine synthase TruB family. Type 1 subfamily.</text>
</comment>
<reference evidence="8" key="1">
    <citation type="submission" date="2009-10" db="EMBL/GenBank/DDBJ databases">
        <title>Complete sequence of Bacillus selenitireducens MLS10.</title>
        <authorList>
            <consortium name="US DOE Joint Genome Institute"/>
            <person name="Lucas S."/>
            <person name="Copeland A."/>
            <person name="Lapidus A."/>
            <person name="Glavina del Rio T."/>
            <person name="Dalin E."/>
            <person name="Tice H."/>
            <person name="Bruce D."/>
            <person name="Goodwin L."/>
            <person name="Pitluck S."/>
            <person name="Sims D."/>
            <person name="Brettin T."/>
            <person name="Detter J.C."/>
            <person name="Han C."/>
            <person name="Larimer F."/>
            <person name="Land M."/>
            <person name="Hauser L."/>
            <person name="Kyrpides N."/>
            <person name="Ovchinnikova G."/>
            <person name="Stolz J."/>
        </authorList>
    </citation>
    <scope>NUCLEOTIDE SEQUENCE [LARGE SCALE GENOMIC DNA]</scope>
    <source>
        <strain evidence="8">MLS10</strain>
    </source>
</reference>
<dbReference type="eggNOG" id="COG0130">
    <property type="taxonomic scope" value="Bacteria"/>
</dbReference>
<dbReference type="PANTHER" id="PTHR13767">
    <property type="entry name" value="TRNA-PSEUDOURIDINE SYNTHASE"/>
    <property type="match status" value="1"/>
</dbReference>
<proteinExistence type="inferred from homology"/>
<dbReference type="OrthoDB" id="9802309at2"/>
<dbReference type="Pfam" id="PF01509">
    <property type="entry name" value="TruB_N"/>
    <property type="match status" value="1"/>
</dbReference>
<dbReference type="GO" id="GO:0031119">
    <property type="term" value="P:tRNA pseudouridine synthesis"/>
    <property type="evidence" value="ECO:0007669"/>
    <property type="project" value="UniProtKB-UniRule"/>
</dbReference>
<evidence type="ECO:0000259" key="6">
    <source>
        <dbReference type="Pfam" id="PF01509"/>
    </source>
</evidence>
<dbReference type="InterPro" id="IPR002501">
    <property type="entry name" value="PsdUridine_synth_N"/>
</dbReference>
<organism evidence="8 9">
    <name type="scientific">Bacillus selenitireducens (strain ATCC 700615 / DSM 15326 / MLS10)</name>
    <dbReference type="NCBI Taxonomy" id="439292"/>
    <lineage>
        <taxon>Bacteria</taxon>
        <taxon>Bacillati</taxon>
        <taxon>Bacillota</taxon>
        <taxon>Bacilli</taxon>
        <taxon>Bacillales</taxon>
        <taxon>Bacillaceae</taxon>
        <taxon>Salisediminibacterium</taxon>
    </lineage>
</organism>
<dbReference type="Gene3D" id="3.30.2350.10">
    <property type="entry name" value="Pseudouridine synthase"/>
    <property type="match status" value="1"/>
</dbReference>
<dbReference type="KEGG" id="bse:Bsel_1791"/>
<evidence type="ECO:0000256" key="3">
    <source>
        <dbReference type="ARBA" id="ARBA00022694"/>
    </source>
</evidence>
<name>D6XU12_BACIE</name>
<dbReference type="GO" id="GO:0003723">
    <property type="term" value="F:RNA binding"/>
    <property type="evidence" value="ECO:0007669"/>
    <property type="project" value="InterPro"/>
</dbReference>
<dbReference type="SUPFAM" id="SSF55120">
    <property type="entry name" value="Pseudouridine synthase"/>
    <property type="match status" value="1"/>
</dbReference>
<evidence type="ECO:0000256" key="1">
    <source>
        <dbReference type="ARBA" id="ARBA00000385"/>
    </source>
</evidence>
<keyword evidence="3 5" id="KW-0819">tRNA processing</keyword>
<dbReference type="Pfam" id="PF16198">
    <property type="entry name" value="TruB_C_2"/>
    <property type="match status" value="1"/>
</dbReference>
<dbReference type="Proteomes" id="UP000000271">
    <property type="component" value="Chromosome"/>
</dbReference>
<dbReference type="InterPro" id="IPR020103">
    <property type="entry name" value="PsdUridine_synth_cat_dom_sf"/>
</dbReference>
<dbReference type="AlphaFoldDB" id="D6XU12"/>
<feature type="domain" description="Pseudouridine synthase II N-terminal" evidence="6">
    <location>
        <begin position="29"/>
        <end position="182"/>
    </location>
</feature>
<feature type="active site" description="Nucleophile" evidence="5">
    <location>
        <position position="42"/>
    </location>
</feature>
<gene>
    <name evidence="5" type="primary">truB</name>
    <name evidence="8" type="ordered locus">Bsel_1791</name>
</gene>
<dbReference type="STRING" id="439292.Bsel_1791"/>
<dbReference type="HAMAP" id="MF_01080">
    <property type="entry name" value="TruB_bact"/>
    <property type="match status" value="1"/>
</dbReference>
<dbReference type="EC" id="5.4.99.25" evidence="5"/>
<evidence type="ECO:0000256" key="5">
    <source>
        <dbReference type="HAMAP-Rule" id="MF_01080"/>
    </source>
</evidence>
<dbReference type="GO" id="GO:1990481">
    <property type="term" value="P:mRNA pseudouridine synthesis"/>
    <property type="evidence" value="ECO:0007669"/>
    <property type="project" value="TreeGrafter"/>
</dbReference>
<evidence type="ECO:0000259" key="7">
    <source>
        <dbReference type="Pfam" id="PF16198"/>
    </source>
</evidence>
<dbReference type="PANTHER" id="PTHR13767:SF2">
    <property type="entry name" value="PSEUDOURIDYLATE SYNTHASE TRUB1"/>
    <property type="match status" value="1"/>
</dbReference>
<protein>
    <recommendedName>
        <fullName evidence="5">tRNA pseudouridine synthase B</fullName>
        <ecNumber evidence="5">5.4.99.25</ecNumber>
    </recommendedName>
    <alternativeName>
        <fullName evidence="5">tRNA pseudouridine(55) synthase</fullName>
        <shortName evidence="5">Psi55 synthase</shortName>
    </alternativeName>
    <alternativeName>
        <fullName evidence="5">tRNA pseudouridylate synthase</fullName>
    </alternativeName>
    <alternativeName>
        <fullName evidence="5">tRNA-uridine isomerase</fullName>
    </alternativeName>
</protein>
<dbReference type="FunFam" id="3.30.2350.10:FF:000011">
    <property type="entry name" value="tRNA pseudouridine synthase B"/>
    <property type="match status" value="1"/>
</dbReference>
<accession>D6XU12</accession>
<dbReference type="CDD" id="cd02573">
    <property type="entry name" value="PseudoU_synth_EcTruB"/>
    <property type="match status" value="1"/>
</dbReference>
<feature type="domain" description="tRNA pseudouridylate synthase B C-terminal" evidence="7">
    <location>
        <begin position="183"/>
        <end position="240"/>
    </location>
</feature>
<dbReference type="GO" id="GO:0160148">
    <property type="term" value="F:tRNA pseudouridine(55) synthase activity"/>
    <property type="evidence" value="ECO:0007669"/>
    <property type="project" value="UniProtKB-EC"/>
</dbReference>
<evidence type="ECO:0000256" key="4">
    <source>
        <dbReference type="ARBA" id="ARBA00023235"/>
    </source>
</evidence>
<evidence type="ECO:0000313" key="9">
    <source>
        <dbReference type="Proteomes" id="UP000000271"/>
    </source>
</evidence>